<keyword evidence="6" id="KW-0406">Ion transport</keyword>
<evidence type="ECO:0000256" key="1">
    <source>
        <dbReference type="ARBA" id="ARBA00005417"/>
    </source>
</evidence>
<name>A0ABY6CGY1_9HYPH</name>
<keyword evidence="3" id="KW-0547">Nucleotide-binding</keyword>
<evidence type="ECO:0000256" key="6">
    <source>
        <dbReference type="ARBA" id="ARBA00023065"/>
    </source>
</evidence>
<evidence type="ECO:0000259" key="7">
    <source>
        <dbReference type="PROSITE" id="PS50893"/>
    </source>
</evidence>
<dbReference type="PANTHER" id="PTHR42734:SF5">
    <property type="entry name" value="IRON TRANSPORT SYSTEM ATP-BINDING PROTEIN HI_0361-RELATED"/>
    <property type="match status" value="1"/>
</dbReference>
<dbReference type="InterPro" id="IPR050153">
    <property type="entry name" value="Metal_Ion_Import_ABC"/>
</dbReference>
<dbReference type="SUPFAM" id="SSF52540">
    <property type="entry name" value="P-loop containing nucleoside triphosphate hydrolases"/>
    <property type="match status" value="1"/>
</dbReference>
<dbReference type="InterPro" id="IPR003593">
    <property type="entry name" value="AAA+_ATPase"/>
</dbReference>
<dbReference type="Proteomes" id="UP001061862">
    <property type="component" value="Chromosome"/>
</dbReference>
<evidence type="ECO:0000256" key="2">
    <source>
        <dbReference type="ARBA" id="ARBA00022448"/>
    </source>
</evidence>
<evidence type="ECO:0000313" key="9">
    <source>
        <dbReference type="Proteomes" id="UP001061862"/>
    </source>
</evidence>
<sequence length="254" mass="27850">MSAIRIEDLTLGYDAHPAVHHLDGAFERGSLTAVMGPNGSGKSTLLKGMIGAIKPLSGRVTLDGIDSRDIAYLPQIAEIDRSFPAVVADLVALGFWKRRGLFSAIRGVDRKEMEAALAAVGLVGFERRPIDTLSGGQLQRALFARVLVQDAPVILLDEPFAAIDQRTVADLTELIKHWHGEARTVIAVLHDAELVREAFPRTLLLAREAIAWGDTEEALTADNLRRARQMVEAWDEHAPWHEHDGHGHKHGAHQ</sequence>
<dbReference type="InterPro" id="IPR003439">
    <property type="entry name" value="ABC_transporter-like_ATP-bd"/>
</dbReference>
<dbReference type="InterPro" id="IPR027417">
    <property type="entry name" value="P-loop_NTPase"/>
</dbReference>
<accession>A0ABY6CGY1</accession>
<evidence type="ECO:0000256" key="4">
    <source>
        <dbReference type="ARBA" id="ARBA00022840"/>
    </source>
</evidence>
<dbReference type="Gene3D" id="3.40.50.300">
    <property type="entry name" value="P-loop containing nucleotide triphosphate hydrolases"/>
    <property type="match status" value="1"/>
</dbReference>
<keyword evidence="9" id="KW-1185">Reference proteome</keyword>
<evidence type="ECO:0000256" key="5">
    <source>
        <dbReference type="ARBA" id="ARBA00022906"/>
    </source>
</evidence>
<dbReference type="SMART" id="SM00382">
    <property type="entry name" value="AAA"/>
    <property type="match status" value="1"/>
</dbReference>
<dbReference type="InterPro" id="IPR017871">
    <property type="entry name" value="ABC_transporter-like_CS"/>
</dbReference>
<comment type="similarity">
    <text evidence="1">Belongs to the ABC transporter superfamily.</text>
</comment>
<reference evidence="8 9" key="1">
    <citation type="submission" date="2022-09" db="EMBL/GenBank/DDBJ databases">
        <title>Interaction between co-microsymbionts with complementary sets of symbiotic genes in legume-rhizobium systems.</title>
        <authorList>
            <person name="Safronova V."/>
            <person name="Sazanova A."/>
            <person name="Afonin A."/>
            <person name="Chirak E."/>
        </authorList>
    </citation>
    <scope>NUCLEOTIDE SEQUENCE [LARGE SCALE GENOMIC DNA]</scope>
    <source>
        <strain evidence="8 9">A18/4-1</strain>
    </source>
</reference>
<keyword evidence="5" id="KW-0864">Zinc transport</keyword>
<dbReference type="InterPro" id="IPR047748">
    <property type="entry name" value="AztA-like"/>
</dbReference>
<gene>
    <name evidence="8" type="primary">aztA</name>
    <name evidence="8" type="ORF">N8A98_04785</name>
</gene>
<dbReference type="Pfam" id="PF00005">
    <property type="entry name" value="ABC_tran"/>
    <property type="match status" value="1"/>
</dbReference>
<dbReference type="RefSeq" id="WP_262169587.1">
    <property type="nucleotide sequence ID" value="NZ_CP104965.1"/>
</dbReference>
<keyword evidence="4 8" id="KW-0067">ATP-binding</keyword>
<keyword evidence="5" id="KW-0862">Zinc</keyword>
<proteinExistence type="inferred from homology"/>
<dbReference type="PANTHER" id="PTHR42734">
    <property type="entry name" value="METAL TRANSPORT SYSTEM ATP-BINDING PROTEIN TM_0124-RELATED"/>
    <property type="match status" value="1"/>
</dbReference>
<dbReference type="NCBIfam" id="NF040873">
    <property type="entry name" value="AztA"/>
    <property type="match status" value="1"/>
</dbReference>
<dbReference type="PROSITE" id="PS00211">
    <property type="entry name" value="ABC_TRANSPORTER_1"/>
    <property type="match status" value="1"/>
</dbReference>
<feature type="domain" description="ABC transporter" evidence="7">
    <location>
        <begin position="4"/>
        <end position="232"/>
    </location>
</feature>
<evidence type="ECO:0000313" key="8">
    <source>
        <dbReference type="EMBL" id="UXN70512.1"/>
    </source>
</evidence>
<dbReference type="CDD" id="cd03235">
    <property type="entry name" value="ABC_Metallic_Cations"/>
    <property type="match status" value="1"/>
</dbReference>
<dbReference type="GO" id="GO:0005524">
    <property type="term" value="F:ATP binding"/>
    <property type="evidence" value="ECO:0007669"/>
    <property type="project" value="UniProtKB-KW"/>
</dbReference>
<dbReference type="EMBL" id="CP104965">
    <property type="protein sequence ID" value="UXN70512.1"/>
    <property type="molecule type" value="Genomic_DNA"/>
</dbReference>
<evidence type="ECO:0000256" key="3">
    <source>
        <dbReference type="ARBA" id="ARBA00022741"/>
    </source>
</evidence>
<organism evidence="8 9">
    <name type="scientific">Devosia neptuniae</name>
    <dbReference type="NCBI Taxonomy" id="191302"/>
    <lineage>
        <taxon>Bacteria</taxon>
        <taxon>Pseudomonadati</taxon>
        <taxon>Pseudomonadota</taxon>
        <taxon>Alphaproteobacteria</taxon>
        <taxon>Hyphomicrobiales</taxon>
        <taxon>Devosiaceae</taxon>
        <taxon>Devosia</taxon>
    </lineage>
</organism>
<keyword evidence="2" id="KW-0813">Transport</keyword>
<dbReference type="PROSITE" id="PS50893">
    <property type="entry name" value="ABC_TRANSPORTER_2"/>
    <property type="match status" value="1"/>
</dbReference>
<protein>
    <submittedName>
        <fullName evidence="8">Zinc ABC transporter ATP-binding protein AztA</fullName>
    </submittedName>
</protein>